<gene>
    <name evidence="3" type="ORF">CO137_02900</name>
</gene>
<reference evidence="4" key="1">
    <citation type="submission" date="2017-09" db="EMBL/GenBank/DDBJ databases">
        <title>Depth-based differentiation of microbial function through sediment-hosted aquifers and enrichment of novel symbionts in the deep terrestrial subsurface.</title>
        <authorList>
            <person name="Probst A.J."/>
            <person name="Ladd B."/>
            <person name="Jarett J.K."/>
            <person name="Geller-Mcgrath D.E."/>
            <person name="Sieber C.M.K."/>
            <person name="Emerson J.B."/>
            <person name="Anantharaman K."/>
            <person name="Thomas B.C."/>
            <person name="Malmstrom R."/>
            <person name="Stieglmeier M."/>
            <person name="Klingl A."/>
            <person name="Woyke T."/>
            <person name="Ryan C.M."/>
            <person name="Banfield J.F."/>
        </authorList>
    </citation>
    <scope>NUCLEOTIDE SEQUENCE [LARGE SCALE GENOMIC DNA]</scope>
</reference>
<feature type="transmembrane region" description="Helical" evidence="1">
    <location>
        <begin position="6"/>
        <end position="27"/>
    </location>
</feature>
<keyword evidence="1" id="KW-1133">Transmembrane helix</keyword>
<dbReference type="EMBL" id="PFVJ01000061">
    <property type="protein sequence ID" value="PJA89688.1"/>
    <property type="molecule type" value="Genomic_DNA"/>
</dbReference>
<evidence type="ECO:0000256" key="1">
    <source>
        <dbReference type="SAM" id="Phobius"/>
    </source>
</evidence>
<keyword evidence="1" id="KW-0812">Transmembrane</keyword>
<protein>
    <recommendedName>
        <fullName evidence="2">Thioredoxin-like fold domain-containing protein</fullName>
    </recommendedName>
</protein>
<dbReference type="InterPro" id="IPR036249">
    <property type="entry name" value="Thioredoxin-like_sf"/>
</dbReference>
<dbReference type="Gene3D" id="3.40.30.10">
    <property type="entry name" value="Glutaredoxin"/>
    <property type="match status" value="1"/>
</dbReference>
<dbReference type="Pfam" id="PF13462">
    <property type="entry name" value="Thioredoxin_4"/>
    <property type="match status" value="1"/>
</dbReference>
<keyword evidence="1" id="KW-0472">Membrane</keyword>
<accession>A0A2M7Z6B8</accession>
<evidence type="ECO:0000259" key="2">
    <source>
        <dbReference type="Pfam" id="PF13462"/>
    </source>
</evidence>
<evidence type="ECO:0000313" key="3">
    <source>
        <dbReference type="EMBL" id="PJA89688.1"/>
    </source>
</evidence>
<comment type="caution">
    <text evidence="3">The sequence shown here is derived from an EMBL/GenBank/DDBJ whole genome shotgun (WGS) entry which is preliminary data.</text>
</comment>
<dbReference type="SUPFAM" id="SSF52833">
    <property type="entry name" value="Thioredoxin-like"/>
    <property type="match status" value="1"/>
</dbReference>
<dbReference type="Proteomes" id="UP000230843">
    <property type="component" value="Unassembled WGS sequence"/>
</dbReference>
<evidence type="ECO:0000313" key="4">
    <source>
        <dbReference type="Proteomes" id="UP000230843"/>
    </source>
</evidence>
<feature type="domain" description="Thioredoxin-like fold" evidence="2">
    <location>
        <begin position="51"/>
        <end position="205"/>
    </location>
</feature>
<dbReference type="AlphaFoldDB" id="A0A2M7Z6B8"/>
<proteinExistence type="predicted"/>
<sequence length="207" mass="23527">MIKTKHLFLVFIPAILVVSFALFVRIVQYEPLYNSKKDVTNSQLIVQLFPEDPILGNKKAPITLISFEDFDCPACKNQSEMLGDILMQYPEQLKVIWKSVSTHKNELANNYAYCANKQGKFAEFKNLAFANQTNLNVDILNIISETIELNQGKLESCLASGDAEIYNQKNRDLATILHTQAVPTFFLNDKQIPTPKSRDEWKNVLGL</sequence>
<name>A0A2M7Z6B8_9BACT</name>
<organism evidence="3 4">
    <name type="scientific">Candidatus Magasanikbacteria bacterium CG_4_9_14_3_um_filter_32_9</name>
    <dbReference type="NCBI Taxonomy" id="1974644"/>
    <lineage>
        <taxon>Bacteria</taxon>
        <taxon>Candidatus Magasanikiibacteriota</taxon>
    </lineage>
</organism>
<dbReference type="InterPro" id="IPR012336">
    <property type="entry name" value="Thioredoxin-like_fold"/>
</dbReference>